<dbReference type="Gene3D" id="3.40.50.1820">
    <property type="entry name" value="alpha/beta hydrolase"/>
    <property type="match status" value="1"/>
</dbReference>
<reference evidence="5 6" key="1">
    <citation type="journal article" date="2013" name="Int. J. Syst. Evol. Microbiol.">
        <title>Marinicauda pacifica gen. nov., sp. nov., a prosthecate alphaproteobacterium of the family Hyphomonadaceae isolated from deep seawater.</title>
        <authorList>
            <person name="Zhang X.Y."/>
            <person name="Li G.W."/>
            <person name="Wang C.S."/>
            <person name="Zhang Y.J."/>
            <person name="Xu X.W."/>
            <person name="Li H."/>
            <person name="Liu A."/>
            <person name="Liu C."/>
            <person name="Xie B.B."/>
            <person name="Qin Q.L."/>
            <person name="Xu Z."/>
            <person name="Chen X.L."/>
            <person name="Zhou B.C."/>
            <person name="Zhang Y.Z."/>
        </authorList>
    </citation>
    <scope>NUCLEOTIDE SEQUENCE [LARGE SCALE GENOMIC DNA]</scope>
    <source>
        <strain evidence="5 6">P-1 km-3</strain>
    </source>
</reference>
<keyword evidence="2" id="KW-0732">Signal</keyword>
<evidence type="ECO:0000313" key="6">
    <source>
        <dbReference type="Proteomes" id="UP000305451"/>
    </source>
</evidence>
<dbReference type="OrthoDB" id="613638at2"/>
<dbReference type="InterPro" id="IPR029058">
    <property type="entry name" value="AB_hydrolase_fold"/>
</dbReference>
<dbReference type="InterPro" id="IPR005944">
    <property type="entry name" value="Pro_iminopeptidase"/>
</dbReference>
<feature type="domain" description="Peptidase S33 tripeptidyl aminopeptidase-like C-terminal" evidence="4">
    <location>
        <begin position="405"/>
        <end position="469"/>
    </location>
</feature>
<dbReference type="Proteomes" id="UP000305451">
    <property type="component" value="Unassembled WGS sequence"/>
</dbReference>
<evidence type="ECO:0000256" key="1">
    <source>
        <dbReference type="ARBA" id="ARBA00021843"/>
    </source>
</evidence>
<accession>A0A4S2HCE5</accession>
<dbReference type="Pfam" id="PF08386">
    <property type="entry name" value="Abhydrolase_4"/>
    <property type="match status" value="1"/>
</dbReference>
<dbReference type="PANTHER" id="PTHR43722:SF1">
    <property type="entry name" value="PROLINE IMINOPEPTIDASE"/>
    <property type="match status" value="1"/>
</dbReference>
<organism evidence="5 6">
    <name type="scientific">Marinicauda pacifica</name>
    <dbReference type="NCBI Taxonomy" id="1133559"/>
    <lineage>
        <taxon>Bacteria</taxon>
        <taxon>Pseudomonadati</taxon>
        <taxon>Pseudomonadota</taxon>
        <taxon>Alphaproteobacteria</taxon>
        <taxon>Maricaulales</taxon>
        <taxon>Maricaulaceae</taxon>
        <taxon>Marinicauda</taxon>
    </lineage>
</organism>
<dbReference type="InterPro" id="IPR000073">
    <property type="entry name" value="AB_hydrolase_1"/>
</dbReference>
<evidence type="ECO:0000256" key="2">
    <source>
        <dbReference type="SAM" id="SignalP"/>
    </source>
</evidence>
<dbReference type="SUPFAM" id="SSF53474">
    <property type="entry name" value="alpha/beta-Hydrolases"/>
    <property type="match status" value="1"/>
</dbReference>
<sequence>MKRMRTMKYILAGLAAALLSATAANAECGSEPVIFEARSGEQVEAWRGRLNVPEYRGDPGSRTLELGYICFRATGEQPGMPIVYLAGGPGGTGTGTARGDRFSLFMAMREFGDVIAFDQRGTGLSDSTEPCRSSIVLDPAAPISEDAYTRAYLDAVAECAARWREQGIDLRGYTTLESVHDLDALRVHLGAPKISLWGISYGSHLALAALEEMGDRIEAAILASAEGLDQTVKLPAHTNTYFGRLQAAIDAQPGARQRYGNARDLVMRVHAALDEEPILLTLASEAGDVDVLVRRADMQQIAGAMIGDPENAETLLDIYTALDAGIHEPLKGLMGYFFAPGEPITLRAMPTAMDRASGISAPRLEAFRAQAETSPIGAYLNFPMPQILPVLPELDLGEDFRTGPRSDVPVLLFSGTLDGRTYLEGQREAVAGLSQLTHIEVENAGHNLFMSTPEVAEIMAHFLRCEEIDTTRIAARRVPFTTP</sequence>
<comment type="caution">
    <text evidence="5">The sequence shown here is derived from an EMBL/GenBank/DDBJ whole genome shotgun (WGS) entry which is preliminary data.</text>
</comment>
<dbReference type="GO" id="GO:0005737">
    <property type="term" value="C:cytoplasm"/>
    <property type="evidence" value="ECO:0007669"/>
    <property type="project" value="InterPro"/>
</dbReference>
<keyword evidence="5" id="KW-0378">Hydrolase</keyword>
<dbReference type="Pfam" id="PF00561">
    <property type="entry name" value="Abhydrolase_1"/>
    <property type="match status" value="1"/>
</dbReference>
<gene>
    <name evidence="5" type="ORF">E5162_08760</name>
</gene>
<feature type="domain" description="AB hydrolase-1" evidence="3">
    <location>
        <begin position="113"/>
        <end position="234"/>
    </location>
</feature>
<dbReference type="GO" id="GO:0004177">
    <property type="term" value="F:aminopeptidase activity"/>
    <property type="evidence" value="ECO:0007669"/>
    <property type="project" value="UniProtKB-EC"/>
</dbReference>
<keyword evidence="6" id="KW-1185">Reference proteome</keyword>
<feature type="chain" id="PRO_5020564893" description="Proline iminopeptidase" evidence="2">
    <location>
        <begin position="27"/>
        <end position="483"/>
    </location>
</feature>
<evidence type="ECO:0000259" key="4">
    <source>
        <dbReference type="Pfam" id="PF08386"/>
    </source>
</evidence>
<protein>
    <recommendedName>
        <fullName evidence="1">Proline iminopeptidase</fullName>
    </recommendedName>
</protein>
<proteinExistence type="predicted"/>
<dbReference type="AlphaFoldDB" id="A0A4S2HCE5"/>
<name>A0A4S2HCE5_9PROT</name>
<dbReference type="PANTHER" id="PTHR43722">
    <property type="entry name" value="PROLINE IMINOPEPTIDASE"/>
    <property type="match status" value="1"/>
</dbReference>
<feature type="signal peptide" evidence="2">
    <location>
        <begin position="1"/>
        <end position="26"/>
    </location>
</feature>
<dbReference type="EMBL" id="SRXV01000002">
    <property type="protein sequence ID" value="TGY93142.1"/>
    <property type="molecule type" value="Genomic_DNA"/>
</dbReference>
<evidence type="ECO:0000259" key="3">
    <source>
        <dbReference type="Pfam" id="PF00561"/>
    </source>
</evidence>
<dbReference type="InterPro" id="IPR013595">
    <property type="entry name" value="Pept_S33_TAP-like_C"/>
</dbReference>
<dbReference type="GO" id="GO:0006508">
    <property type="term" value="P:proteolysis"/>
    <property type="evidence" value="ECO:0007669"/>
    <property type="project" value="InterPro"/>
</dbReference>
<evidence type="ECO:0000313" key="5">
    <source>
        <dbReference type="EMBL" id="TGY93142.1"/>
    </source>
</evidence>